<dbReference type="Proteomes" id="UP000603453">
    <property type="component" value="Unassembled WGS sequence"/>
</dbReference>
<protein>
    <recommendedName>
        <fullName evidence="5">Glutathione transferase</fullName>
    </recommendedName>
</protein>
<dbReference type="Gene3D" id="1.20.1050.10">
    <property type="match status" value="1"/>
</dbReference>
<sequence>MEKITLYYFIVGDKVTRARGENVKLLLEDAGLDNEYVRLSRDENWSAKKAQLIEEGFLSPTLPYIEVGGKKFGKTVPIMQYISVKLGNKYHGSNAEEDQYLAYVAEITNEWFECLKNAFIGNDEKKENHKNIVTPRYINLFEKSYAKHDGPYILGEKITYPDFLVYHLLDDDLALHRLDGSPNLQKFVGAFEQRPNIKKYLATLPDYSSK</sequence>
<dbReference type="AlphaFoldDB" id="A0A8H7RDH7"/>
<dbReference type="Pfam" id="PF14497">
    <property type="entry name" value="GST_C_3"/>
    <property type="match status" value="1"/>
</dbReference>
<dbReference type="OrthoDB" id="414243at2759"/>
<dbReference type="SUPFAM" id="SSF47616">
    <property type="entry name" value="GST C-terminal domain-like"/>
    <property type="match status" value="1"/>
</dbReference>
<feature type="domain" description="GST N-terminal" evidence="1">
    <location>
        <begin position="7"/>
        <end position="90"/>
    </location>
</feature>
<dbReference type="Gene3D" id="3.40.30.10">
    <property type="entry name" value="Glutaredoxin"/>
    <property type="match status" value="1"/>
</dbReference>
<reference evidence="3" key="1">
    <citation type="submission" date="2020-12" db="EMBL/GenBank/DDBJ databases">
        <title>Metabolic potential, ecology and presence of endohyphal bacteria is reflected in genomic diversity of Mucoromycotina.</title>
        <authorList>
            <person name="Muszewska A."/>
            <person name="Okrasinska A."/>
            <person name="Steczkiewicz K."/>
            <person name="Drgas O."/>
            <person name="Orlowska M."/>
            <person name="Perlinska-Lenart U."/>
            <person name="Aleksandrzak-Piekarczyk T."/>
            <person name="Szatraj K."/>
            <person name="Zielenkiewicz U."/>
            <person name="Pilsyk S."/>
            <person name="Malc E."/>
            <person name="Mieczkowski P."/>
            <person name="Kruszewska J.S."/>
            <person name="Biernat P."/>
            <person name="Pawlowska J."/>
        </authorList>
    </citation>
    <scope>NUCLEOTIDE SEQUENCE</scope>
    <source>
        <strain evidence="3">WA0000017839</strain>
    </source>
</reference>
<proteinExistence type="predicted"/>
<name>A0A8H7RDH7_9FUNG</name>
<dbReference type="PROSITE" id="PS50405">
    <property type="entry name" value="GST_CTER"/>
    <property type="match status" value="1"/>
</dbReference>
<dbReference type="GO" id="GO:0006749">
    <property type="term" value="P:glutathione metabolic process"/>
    <property type="evidence" value="ECO:0007669"/>
    <property type="project" value="TreeGrafter"/>
</dbReference>
<dbReference type="PROSITE" id="PS50404">
    <property type="entry name" value="GST_NTER"/>
    <property type="match status" value="1"/>
</dbReference>
<keyword evidence="4" id="KW-1185">Reference proteome</keyword>
<dbReference type="InterPro" id="IPR004046">
    <property type="entry name" value="GST_C"/>
</dbReference>
<dbReference type="InterPro" id="IPR010987">
    <property type="entry name" value="Glutathione-S-Trfase_C-like"/>
</dbReference>
<evidence type="ECO:0000313" key="3">
    <source>
        <dbReference type="EMBL" id="KAG2208969.1"/>
    </source>
</evidence>
<organism evidence="3 4">
    <name type="scientific">Mucor saturninus</name>
    <dbReference type="NCBI Taxonomy" id="64648"/>
    <lineage>
        <taxon>Eukaryota</taxon>
        <taxon>Fungi</taxon>
        <taxon>Fungi incertae sedis</taxon>
        <taxon>Mucoromycota</taxon>
        <taxon>Mucoromycotina</taxon>
        <taxon>Mucoromycetes</taxon>
        <taxon>Mucorales</taxon>
        <taxon>Mucorineae</taxon>
        <taxon>Mucoraceae</taxon>
        <taxon>Mucor</taxon>
    </lineage>
</organism>
<dbReference type="InterPro" id="IPR036249">
    <property type="entry name" value="Thioredoxin-like_sf"/>
</dbReference>
<gene>
    <name evidence="3" type="ORF">INT47_011109</name>
</gene>
<evidence type="ECO:0000259" key="1">
    <source>
        <dbReference type="PROSITE" id="PS50404"/>
    </source>
</evidence>
<comment type="caution">
    <text evidence="3">The sequence shown here is derived from an EMBL/GenBank/DDBJ whole genome shotgun (WGS) entry which is preliminary data.</text>
</comment>
<dbReference type="InterPro" id="IPR004045">
    <property type="entry name" value="Glutathione_S-Trfase_N"/>
</dbReference>
<dbReference type="EMBL" id="JAEPRD010000017">
    <property type="protein sequence ID" value="KAG2208969.1"/>
    <property type="molecule type" value="Genomic_DNA"/>
</dbReference>
<dbReference type="SUPFAM" id="SSF52833">
    <property type="entry name" value="Thioredoxin-like"/>
    <property type="match status" value="1"/>
</dbReference>
<dbReference type="InterPro" id="IPR036282">
    <property type="entry name" value="Glutathione-S-Trfase_C_sf"/>
</dbReference>
<dbReference type="InterPro" id="IPR050213">
    <property type="entry name" value="GST_superfamily"/>
</dbReference>
<evidence type="ECO:0008006" key="5">
    <source>
        <dbReference type="Google" id="ProtNLM"/>
    </source>
</evidence>
<dbReference type="GO" id="GO:0004364">
    <property type="term" value="F:glutathione transferase activity"/>
    <property type="evidence" value="ECO:0007669"/>
    <property type="project" value="TreeGrafter"/>
</dbReference>
<feature type="domain" description="GST C-terminal" evidence="2">
    <location>
        <begin position="90"/>
        <end position="209"/>
    </location>
</feature>
<dbReference type="PANTHER" id="PTHR11571:SF150">
    <property type="entry name" value="GLUTATHIONE S-TRANSFERASE"/>
    <property type="match status" value="1"/>
</dbReference>
<dbReference type="PANTHER" id="PTHR11571">
    <property type="entry name" value="GLUTATHIONE S-TRANSFERASE"/>
    <property type="match status" value="1"/>
</dbReference>
<accession>A0A8H7RDH7</accession>
<evidence type="ECO:0000313" key="4">
    <source>
        <dbReference type="Proteomes" id="UP000603453"/>
    </source>
</evidence>
<evidence type="ECO:0000259" key="2">
    <source>
        <dbReference type="PROSITE" id="PS50405"/>
    </source>
</evidence>